<dbReference type="GO" id="GO:0016747">
    <property type="term" value="F:acyltransferase activity, transferring groups other than amino-acyl groups"/>
    <property type="evidence" value="ECO:0007669"/>
    <property type="project" value="InterPro"/>
</dbReference>
<dbReference type="RefSeq" id="WP_349958140.1">
    <property type="nucleotide sequence ID" value="NZ_CP157960.1"/>
</dbReference>
<sequence length="375" mass="41503">MLIPLYTPRHFRRLGTWYISGWRIKAYGISAHAPEKEQFLQPELIIEARSFVEANLGRIEGAPHYSVGFVILHHGSSAKTLLTQWWVNECVCMQYAAQSNYSGQPKFSFTKSDLMACAYELVAIDFERRAWISTVMSGKPIEDYLESWLPDGLNLRGISRCRANVFMTACRVCYPSILQKPFSPAWNPLDEGMIPSFRAITPDDTADLQDLWRDAWTATYGPSLGQNALSAMLEDIERKGTASMLPGSGERGHCMASDHQILGSAIVAERGAIAYLWGMYVHPSQQRKGLGSRLLRGVAATIETAEKVEIRVLVSSPMAIGFYRKHGFTETSGETIEILDSVKASALVMSANIESLKAAVQGNPNSFIATSNKPA</sequence>
<dbReference type="SUPFAM" id="SSF55729">
    <property type="entry name" value="Acyl-CoA N-acyltransferases (Nat)"/>
    <property type="match status" value="1"/>
</dbReference>
<organism evidence="2">
    <name type="scientific">Rhizobium sp. ZPR3</name>
    <dbReference type="NCBI Taxonomy" id="3158967"/>
    <lineage>
        <taxon>Bacteria</taxon>
        <taxon>Pseudomonadati</taxon>
        <taxon>Pseudomonadota</taxon>
        <taxon>Alphaproteobacteria</taxon>
        <taxon>Hyphomicrobiales</taxon>
        <taxon>Rhizobiaceae</taxon>
        <taxon>Rhizobium/Agrobacterium group</taxon>
        <taxon>Rhizobium</taxon>
    </lineage>
</organism>
<evidence type="ECO:0000259" key="1">
    <source>
        <dbReference type="PROSITE" id="PS51186"/>
    </source>
</evidence>
<dbReference type="CDD" id="cd04301">
    <property type="entry name" value="NAT_SF"/>
    <property type="match status" value="1"/>
</dbReference>
<dbReference type="AlphaFoldDB" id="A0AAU7RUZ5"/>
<dbReference type="PROSITE" id="PS51186">
    <property type="entry name" value="GNAT"/>
    <property type="match status" value="1"/>
</dbReference>
<dbReference type="InterPro" id="IPR016181">
    <property type="entry name" value="Acyl_CoA_acyltransferase"/>
</dbReference>
<accession>A0AAU7RUZ5</accession>
<protein>
    <submittedName>
        <fullName evidence="2">GNAT family N-acetyltransferase</fullName>
    </submittedName>
</protein>
<name>A0AAU7RUZ5_9HYPH</name>
<evidence type="ECO:0000313" key="2">
    <source>
        <dbReference type="EMBL" id="XBT93993.1"/>
    </source>
</evidence>
<dbReference type="Pfam" id="PF13508">
    <property type="entry name" value="Acetyltransf_7"/>
    <property type="match status" value="1"/>
</dbReference>
<gene>
    <name evidence="2" type="ORF">ABM479_05905</name>
</gene>
<dbReference type="EMBL" id="CP157960">
    <property type="protein sequence ID" value="XBT93993.1"/>
    <property type="molecule type" value="Genomic_DNA"/>
</dbReference>
<reference evidence="2" key="1">
    <citation type="submission" date="2024-06" db="EMBL/GenBank/DDBJ databases">
        <authorList>
            <person name="Li T."/>
            <person name="Gao R."/>
        </authorList>
    </citation>
    <scope>NUCLEOTIDE SEQUENCE</scope>
    <source>
        <strain evidence="2">ZPR3</strain>
    </source>
</reference>
<dbReference type="InterPro" id="IPR000182">
    <property type="entry name" value="GNAT_dom"/>
</dbReference>
<proteinExistence type="predicted"/>
<feature type="domain" description="N-acetyltransferase" evidence="1">
    <location>
        <begin position="195"/>
        <end position="354"/>
    </location>
</feature>
<dbReference type="Gene3D" id="3.40.630.30">
    <property type="match status" value="1"/>
</dbReference>